<reference evidence="1" key="1">
    <citation type="submission" date="2021-01" db="EMBL/GenBank/DDBJ databases">
        <authorList>
            <person name="Corre E."/>
            <person name="Pelletier E."/>
            <person name="Niang G."/>
            <person name="Scheremetjew M."/>
            <person name="Finn R."/>
            <person name="Kale V."/>
            <person name="Holt S."/>
            <person name="Cochrane G."/>
            <person name="Meng A."/>
            <person name="Brown T."/>
            <person name="Cohen L."/>
        </authorList>
    </citation>
    <scope>NUCLEOTIDE SEQUENCE</scope>
    <source>
        <strain evidence="1">CCMP 2712</strain>
    </source>
</reference>
<dbReference type="AlphaFoldDB" id="A0A7S4NE39"/>
<protein>
    <submittedName>
        <fullName evidence="1">Uncharacterized protein</fullName>
    </submittedName>
</protein>
<organism evidence="1">
    <name type="scientific">Guillardia theta</name>
    <name type="common">Cryptophyte</name>
    <name type="synonym">Cryptomonas phi</name>
    <dbReference type="NCBI Taxonomy" id="55529"/>
    <lineage>
        <taxon>Eukaryota</taxon>
        <taxon>Cryptophyceae</taxon>
        <taxon>Pyrenomonadales</taxon>
        <taxon>Geminigeraceae</taxon>
        <taxon>Guillardia</taxon>
    </lineage>
</organism>
<gene>
    <name evidence="1" type="ORF">GTHE00462_LOCUS9489</name>
</gene>
<accession>A0A7S4NE39</accession>
<evidence type="ECO:0000313" key="1">
    <source>
        <dbReference type="EMBL" id="CAE2283106.1"/>
    </source>
</evidence>
<sequence length="109" mass="12247">MIHITDLYFYDELRRTKGPQEAGEWLLSQTKSCTTTNSTATSSPTLIAARAEWKDRCHGKCRLDCGDFDCKGSYAANDIIEQKNDRCMKKIGSKIGLLFTDAAHLLLQD</sequence>
<proteinExistence type="predicted"/>
<dbReference type="EMBL" id="HBKN01012118">
    <property type="protein sequence ID" value="CAE2283106.1"/>
    <property type="molecule type" value="Transcribed_RNA"/>
</dbReference>
<name>A0A7S4NE39_GUITH</name>